<dbReference type="InterPro" id="IPR001258">
    <property type="entry name" value="NHL_repeat"/>
</dbReference>
<dbReference type="SMART" id="SM00135">
    <property type="entry name" value="LY"/>
    <property type="match status" value="3"/>
</dbReference>
<evidence type="ECO:0000259" key="3">
    <source>
        <dbReference type="Pfam" id="PF25021"/>
    </source>
</evidence>
<feature type="chain" id="PRO_5043733160" evidence="2">
    <location>
        <begin position="19"/>
        <end position="296"/>
    </location>
</feature>
<evidence type="ECO:0000256" key="2">
    <source>
        <dbReference type="SAM" id="SignalP"/>
    </source>
</evidence>
<dbReference type="Gene3D" id="2.120.10.30">
    <property type="entry name" value="TolB, C-terminal domain"/>
    <property type="match status" value="3"/>
</dbReference>
<reference evidence="4 5" key="1">
    <citation type="submission" date="2024-03" db="EMBL/GenBank/DDBJ databases">
        <title>The Acrasis kona genome and developmental transcriptomes reveal deep origins of eukaryotic multicellular pathways.</title>
        <authorList>
            <person name="Sheikh S."/>
            <person name="Fu C.-J."/>
            <person name="Brown M.W."/>
            <person name="Baldauf S.L."/>
        </authorList>
    </citation>
    <scope>NUCLEOTIDE SEQUENCE [LARGE SCALE GENOMIC DNA]</scope>
    <source>
        <strain evidence="4 5">ATCC MYA-3509</strain>
    </source>
</reference>
<gene>
    <name evidence="4" type="ORF">AKO1_003000</name>
</gene>
<dbReference type="Proteomes" id="UP001431209">
    <property type="component" value="Unassembled WGS sequence"/>
</dbReference>
<dbReference type="PANTHER" id="PTHR46388">
    <property type="entry name" value="NHL REPEAT-CONTAINING PROTEIN 2"/>
    <property type="match status" value="1"/>
</dbReference>
<name>A0AAW2ZMZ1_9EUKA</name>
<dbReference type="Pfam" id="PF25021">
    <property type="entry name" value="TEN_NHL"/>
    <property type="match status" value="1"/>
</dbReference>
<keyword evidence="2" id="KW-0732">Signal</keyword>
<dbReference type="SUPFAM" id="SSF63825">
    <property type="entry name" value="YWTD domain"/>
    <property type="match status" value="1"/>
</dbReference>
<evidence type="ECO:0000256" key="1">
    <source>
        <dbReference type="ARBA" id="ARBA00022737"/>
    </source>
</evidence>
<evidence type="ECO:0000313" key="5">
    <source>
        <dbReference type="Proteomes" id="UP001431209"/>
    </source>
</evidence>
<dbReference type="AlphaFoldDB" id="A0AAW2ZMZ1"/>
<dbReference type="EMBL" id="JAOPGA020001692">
    <property type="protein sequence ID" value="KAL0490531.1"/>
    <property type="molecule type" value="Genomic_DNA"/>
</dbReference>
<sequence>MTILIALAVIFLFRLSYPLPGRIYRFAGVPGSSGYNSDNIQATAATLNIPTGVRVDNRNNVVYISDYNNNRVRVVDCNTTIIKTLAGTTSGFVDNVSPSASKLSQPMDTVIDPLTQQIYISDSANNRIRVINKTSNTIKTIAGSGSTSYTQNVLGTTSGINLPGGIAMDSRNNRLYISEYNTYRILYVSLEDGYIHTLAGSANGFDGDGGLAVNAKLINPMCITVDESRNMAYFCDTGNNRVRSVNLSTGIIQTIVGTGSTAYNGNNIPASSVNLNSCKGLAINVPENVFTIDRFE</sequence>
<comment type="caution">
    <text evidence="4">The sequence shown here is derived from an EMBL/GenBank/DDBJ whole genome shotgun (WGS) entry which is preliminary data.</text>
</comment>
<feature type="domain" description="Teneurin NHL" evidence="3">
    <location>
        <begin position="207"/>
        <end position="288"/>
    </location>
</feature>
<evidence type="ECO:0000313" key="4">
    <source>
        <dbReference type="EMBL" id="KAL0490531.1"/>
    </source>
</evidence>
<dbReference type="InterPro" id="IPR000033">
    <property type="entry name" value="LDLR_classB_rpt"/>
</dbReference>
<organism evidence="4 5">
    <name type="scientific">Acrasis kona</name>
    <dbReference type="NCBI Taxonomy" id="1008807"/>
    <lineage>
        <taxon>Eukaryota</taxon>
        <taxon>Discoba</taxon>
        <taxon>Heterolobosea</taxon>
        <taxon>Tetramitia</taxon>
        <taxon>Eutetramitia</taxon>
        <taxon>Acrasidae</taxon>
        <taxon>Acrasis</taxon>
    </lineage>
</organism>
<dbReference type="PANTHER" id="PTHR46388:SF2">
    <property type="entry name" value="NHL REPEAT-CONTAINING PROTEIN 2"/>
    <property type="match status" value="1"/>
</dbReference>
<protein>
    <submittedName>
        <fullName evidence="4">NHL repeat-containing protein</fullName>
    </submittedName>
</protein>
<keyword evidence="5" id="KW-1185">Reference proteome</keyword>
<accession>A0AAW2ZMZ1</accession>
<proteinExistence type="predicted"/>
<dbReference type="InterPro" id="IPR056822">
    <property type="entry name" value="TEN_NHL"/>
</dbReference>
<dbReference type="Pfam" id="PF01436">
    <property type="entry name" value="NHL"/>
    <property type="match status" value="1"/>
</dbReference>
<keyword evidence="1" id="KW-0677">Repeat</keyword>
<feature type="signal peptide" evidence="2">
    <location>
        <begin position="1"/>
        <end position="18"/>
    </location>
</feature>
<dbReference type="InterPro" id="IPR011042">
    <property type="entry name" value="6-blade_b-propeller_TolB-like"/>
</dbReference>